<feature type="region of interest" description="Disordered" evidence="1">
    <location>
        <begin position="240"/>
        <end position="265"/>
    </location>
</feature>
<protein>
    <submittedName>
        <fullName evidence="2">Uncharacterized protein</fullName>
    </submittedName>
</protein>
<feature type="compositionally biased region" description="Basic residues" evidence="1">
    <location>
        <begin position="629"/>
        <end position="645"/>
    </location>
</feature>
<feature type="region of interest" description="Disordered" evidence="1">
    <location>
        <begin position="797"/>
        <end position="1083"/>
    </location>
</feature>
<feature type="region of interest" description="Disordered" evidence="1">
    <location>
        <begin position="491"/>
        <end position="549"/>
    </location>
</feature>
<feature type="compositionally biased region" description="Basic residues" evidence="1">
    <location>
        <begin position="654"/>
        <end position="679"/>
    </location>
</feature>
<feature type="compositionally biased region" description="Basic and acidic residues" evidence="1">
    <location>
        <begin position="1641"/>
        <end position="1655"/>
    </location>
</feature>
<sequence>MWRFISGLKNSKPLRPFDLTWYMARSAWRSKVSISSPSPGNMPMPIEALSCRRVGAADIGQHHHELVAAMAADGIDAAHAAHQPLRRLAQQQVAHVVAQRVVDVLETVEVDEQHGHHAVVTARRRQRLVQPIEQQHAVGQVGQHVVLGQVAGAGLEPAARGHAVHQRQVDCQLLALACGDLAHDRVQQAPVIVGNGREQHVDPEFAAVAPQAAPVEPHVDLLVGARGQPDKRRRRQHAAHLLQRGKVSQAVAEHERRRRAPEHAQRARIDVDETLAVDERECVAGVLVHRLWPHGTYLSKVARAAVHHCCATSAATIDLPQSRFIPDFSIPAMFLRDPSHTNGPDHGNFLQCHAVPPCGRSRADTFTARTPEKCHDDCLPAHHVPAHGPLAPVAQACRAAAPAAPAAPADRVDRRRPGLPAARGAGAAHDAGRAGCGPGAGRAGRCQAGHSGTGQRRRCRHCHPFTGAQLALIRLAGALLFRHHQVQGFGRGAGHHRAGRHDGGRRPGAGAHRPVRLAGAPATAAGAARRGAGKAGHGRQKRAQQPGAAGATIHFAKRLRCHPEQRGAGARQRQVGTGHGADRPHRAGRRRDPRADGGRGQPAPRAGRREAGARHAGRALPRGRLPATHVRRHGGAHQSRHRGRFARAAGLHCRAQRRRRTARRHVRQGRHRHRPRGRGARGADDGAARRRRPAGGVPGDRRQGRGAAGHAGPAQRRRRLCAGDGGPGARRPGDRLEAAEFKTGHARAPARVCDGGTIGPLDQGLSHVDHQNQHPEPGLCHHGHGGARRTGHVFVPRVGHGSDAQCGNSRRHDRGELPGRFARGRGKRHHPSHRGRGQHRQRHQDPARQFVGRPRCRVRGVRAGHQYGQGHAGHPRQGGHRAPALPARSQGPVHRALRGREQPSRGADRPDGYRPLAARPVHHGRPGDRQTLPGRGRRGTGTPERPGRAPDPGQPAAPRHDGAGHRRRRSDHCDCRHQHQPAGRLHQPGRGRTAGGHRGRRRPGRDVDLAPERPARRDPRFDQGAGRQRGGRGPAHPESGSRPAPHAARRHHAHGAQRRIGQGAGPARQRETHHRRGRRADHGDRVLLPALVALDHHHGADAADIGPGQLYRHEVLRLHAQHADPDGAVAVHRPADRRRHRGHHRPFLPAVRHHGGGGRAGVAVRQFYARPDAVVRVARPGAGARAGVAQAHAGDGAGPVCGQPAAGAANRRRNDARAGRRLGQPADENPGGLEPAIHGQQGAAGGSGAEAIPGHRARDCGGGHAGRPQHGADRHEAARPRAAPAAVEKRHGAPHPRAAGQHRRHHPVGGHEADLYCHPGHRRGQAGPGGPSVDGQDARDPWRGGPRIQPGRRQSVHQHQDRQRARQRPRADGAADRRRAAPVRGGRHHQPLPGGRWPELRSQCATAQVGPPAGGRPGRPVAGLQQAGHGRPSADDPAAPGGGIRAGLQSAGAQAPGAAAPGGDLRQHRGPPGRRHRPRRPARHRQHRVAGRRALRRGRQCAGNAGEYDVSHGCAGDCRDLHLPGAGVAVRQFPAAGGHHDVAAAVADRGAGGAAGDGQHAQHLFGDRLHHADGAGDQECDPAGGLHQPGAKGRHGTVRGDPERGPGTAASHRDDDAGDGVRHVADGDRHGGRRRNAGPDGPRRDRRGDHVHHPDAGGGAGGIHLPG</sequence>
<evidence type="ECO:0000256" key="1">
    <source>
        <dbReference type="SAM" id="MobiDB-lite"/>
    </source>
</evidence>
<accession>A0A699GFZ5</accession>
<feature type="compositionally biased region" description="Basic residues" evidence="1">
    <location>
        <begin position="822"/>
        <end position="842"/>
    </location>
</feature>
<feature type="compositionally biased region" description="Basic residues" evidence="1">
    <location>
        <begin position="1047"/>
        <end position="1057"/>
    </location>
</feature>
<feature type="region of interest" description="Disordered" evidence="1">
    <location>
        <begin position="403"/>
        <end position="459"/>
    </location>
</feature>
<feature type="region of interest" description="Disordered" evidence="1">
    <location>
        <begin position="1190"/>
        <end position="1498"/>
    </location>
</feature>
<name>A0A699GFZ5_TANCI</name>
<feature type="compositionally biased region" description="Gly residues" evidence="1">
    <location>
        <begin position="1656"/>
        <end position="1667"/>
    </location>
</feature>
<feature type="compositionally biased region" description="Basic and acidic residues" evidence="1">
    <location>
        <begin position="1611"/>
        <end position="1630"/>
    </location>
</feature>
<feature type="compositionally biased region" description="Basic and acidic residues" evidence="1">
    <location>
        <begin position="1358"/>
        <end position="1379"/>
    </location>
</feature>
<feature type="compositionally biased region" description="Low complexity" evidence="1">
    <location>
        <begin position="1446"/>
        <end position="1463"/>
    </location>
</feature>
<reference evidence="2" key="1">
    <citation type="journal article" date="2019" name="Sci. Rep.">
        <title>Draft genome of Tanacetum cinerariifolium, the natural source of mosquito coil.</title>
        <authorList>
            <person name="Yamashiro T."/>
            <person name="Shiraishi A."/>
            <person name="Satake H."/>
            <person name="Nakayama K."/>
        </authorList>
    </citation>
    <scope>NUCLEOTIDE SEQUENCE</scope>
</reference>
<feature type="region of interest" description="Disordered" evidence="1">
    <location>
        <begin position="1571"/>
        <end position="1667"/>
    </location>
</feature>
<gene>
    <name evidence="2" type="ORF">Tci_000631</name>
</gene>
<evidence type="ECO:0000313" key="2">
    <source>
        <dbReference type="EMBL" id="GEU28653.1"/>
    </source>
</evidence>
<feature type="compositionally biased region" description="Basic residues" evidence="1">
    <location>
        <begin position="1468"/>
        <end position="1498"/>
    </location>
</feature>
<feature type="compositionally biased region" description="Low complexity" evidence="1">
    <location>
        <begin position="508"/>
        <end position="530"/>
    </location>
</feature>
<feature type="compositionally biased region" description="Low complexity" evidence="1">
    <location>
        <begin position="1343"/>
        <end position="1353"/>
    </location>
</feature>
<feature type="region of interest" description="Disordered" evidence="1">
    <location>
        <begin position="565"/>
        <end position="735"/>
    </location>
</feature>
<feature type="compositionally biased region" description="Basic and acidic residues" evidence="1">
    <location>
        <begin position="1004"/>
        <end position="1021"/>
    </location>
</feature>
<dbReference type="EMBL" id="BKCJ010000012">
    <property type="protein sequence ID" value="GEU28653.1"/>
    <property type="molecule type" value="Genomic_DNA"/>
</dbReference>
<feature type="compositionally biased region" description="Low complexity" evidence="1">
    <location>
        <begin position="418"/>
        <end position="429"/>
    </location>
</feature>
<feature type="compositionally biased region" description="Basic and acidic residues" evidence="1">
    <location>
        <begin position="1270"/>
        <end position="1279"/>
    </location>
</feature>
<feature type="compositionally biased region" description="Basic and acidic residues" evidence="1">
    <location>
        <begin position="898"/>
        <end position="912"/>
    </location>
</feature>
<organism evidence="2">
    <name type="scientific">Tanacetum cinerariifolium</name>
    <name type="common">Dalmatian daisy</name>
    <name type="synonym">Chrysanthemum cinerariifolium</name>
    <dbReference type="NCBI Taxonomy" id="118510"/>
    <lineage>
        <taxon>Eukaryota</taxon>
        <taxon>Viridiplantae</taxon>
        <taxon>Streptophyta</taxon>
        <taxon>Embryophyta</taxon>
        <taxon>Tracheophyta</taxon>
        <taxon>Spermatophyta</taxon>
        <taxon>Magnoliopsida</taxon>
        <taxon>eudicotyledons</taxon>
        <taxon>Gunneridae</taxon>
        <taxon>Pentapetalae</taxon>
        <taxon>asterids</taxon>
        <taxon>campanulids</taxon>
        <taxon>Asterales</taxon>
        <taxon>Asteraceae</taxon>
        <taxon>Asteroideae</taxon>
        <taxon>Anthemideae</taxon>
        <taxon>Anthemidinae</taxon>
        <taxon>Tanacetum</taxon>
    </lineage>
</organism>
<proteinExistence type="predicted"/>
<comment type="caution">
    <text evidence="2">The sequence shown here is derived from an EMBL/GenBank/DDBJ whole genome shotgun (WGS) entry which is preliminary data.</text>
</comment>